<sequence>NQVVSTWDSVVFQFCLKKQKKGSNVDPCGILSVEAPVVLLGSSVTASCSVKDLGNCSFFEDDEAQIVWKLDGETVPRSLYSNFTGPVSNLTITNFNKTMASLSCYLFQTSSQQWQLLGVTKIKAGYPPSKPRDLQCITSLPEPRSMTCKWDPGQETFLPTSFRLQRVAAQQEIHNCIPKDNQPSCQIGMRELKLPTLTDIWVTATNDLGTNVSDKWSVTPLYMVKVEPPEIIDVLPNRVQPDCVSIIWKRSFSFLDMECELQYESENSPERKVLKAKDKNEIKTELCDLLWNSEYFFRIRCKTDKNDYWSDWSTQRSGTTLQRAPTGKVKVWWLAGVVNSEIKSDVQLLWKALPKSGRNGRILGYRVFYTRSTGSVISKVPLCNTSMLRCNFSVPLKVKTIYMKAYNSMGESPVSAITLFSVSIQMCPPPLSVQASPSYNHSLLIEWHGPKSPVTGYVIAWCMESERVGCNMSWQVVSPENTRMLLQGIFEPAKMYKISAYSLYSETVGLSVSTEAYIEQRAPSSAPKLKVKEIGKSYAELTWDPIPIDERNGFIRIYTLFYIDEKKEIKNITVDGSKTSCTVKGLGTARVYRMYIMASTDGGAINGTVLSLTTRRFGKGFELLIVPLCLFLTLLSGALLMCYQREKLRNHLWPSVPDPANSTLNKW</sequence>
<dbReference type="CDD" id="cd00063">
    <property type="entry name" value="FN3"/>
    <property type="match status" value="3"/>
</dbReference>
<evidence type="ECO:0000256" key="6">
    <source>
        <dbReference type="ARBA" id="ARBA00022989"/>
    </source>
</evidence>
<keyword evidence="10" id="KW-0325">Glycoprotein</keyword>
<dbReference type="EMBL" id="AFYH01015667">
    <property type="status" value="NOT_ANNOTATED_CDS"/>
    <property type="molecule type" value="Genomic_DNA"/>
</dbReference>
<dbReference type="InterPro" id="IPR036179">
    <property type="entry name" value="Ig-like_dom_sf"/>
</dbReference>
<evidence type="ECO:0000259" key="14">
    <source>
        <dbReference type="PROSITE" id="PS50853"/>
    </source>
</evidence>
<keyword evidence="8" id="KW-1015">Disulfide bond</keyword>
<dbReference type="Pfam" id="PF00041">
    <property type="entry name" value="fn3"/>
    <property type="match status" value="1"/>
</dbReference>
<dbReference type="PROSITE" id="PS50835">
    <property type="entry name" value="IG_LIKE"/>
    <property type="match status" value="1"/>
</dbReference>
<evidence type="ECO:0000256" key="11">
    <source>
        <dbReference type="ARBA" id="ARBA00023319"/>
    </source>
</evidence>
<dbReference type="PANTHER" id="PTHR48423:SF2">
    <property type="entry name" value="INTERLEUKIN-12 RECEPTOR SUBUNIT BETA-2"/>
    <property type="match status" value="1"/>
</dbReference>
<keyword evidence="11" id="KW-0393">Immunoglobulin domain</keyword>
<dbReference type="EMBL" id="AFYH01015671">
    <property type="status" value="NOT_ANNOTATED_CDS"/>
    <property type="molecule type" value="Genomic_DNA"/>
</dbReference>
<evidence type="ECO:0000313" key="15">
    <source>
        <dbReference type="Ensembl" id="ENSLACP00000021141.1"/>
    </source>
</evidence>
<dbReference type="Pfam" id="PF06328">
    <property type="entry name" value="Lep_receptor_Ig"/>
    <property type="match status" value="1"/>
</dbReference>
<evidence type="ECO:0000256" key="5">
    <source>
        <dbReference type="ARBA" id="ARBA00022737"/>
    </source>
</evidence>
<dbReference type="InterPro" id="IPR013783">
    <property type="entry name" value="Ig-like_fold"/>
</dbReference>
<dbReference type="GO" id="GO:0005886">
    <property type="term" value="C:plasma membrane"/>
    <property type="evidence" value="ECO:0007669"/>
    <property type="project" value="UniProtKB-ARBA"/>
</dbReference>
<comment type="similarity">
    <text evidence="2">Belongs to the type I cytokine receptor family. Type 2 subfamily.</text>
</comment>
<feature type="domain" description="Fibronectin type-III" evidence="14">
    <location>
        <begin position="523"/>
        <end position="620"/>
    </location>
</feature>
<dbReference type="PROSITE" id="PS01353">
    <property type="entry name" value="HEMATOPO_REC_L_F2"/>
    <property type="match status" value="1"/>
</dbReference>
<dbReference type="GeneTree" id="ENSGT00940000158915"/>
<evidence type="ECO:0000256" key="1">
    <source>
        <dbReference type="ARBA" id="ARBA00004479"/>
    </source>
</evidence>
<reference evidence="15" key="3">
    <citation type="submission" date="2025-09" db="UniProtKB">
        <authorList>
            <consortium name="Ensembl"/>
        </authorList>
    </citation>
    <scope>IDENTIFICATION</scope>
</reference>
<feature type="domain" description="Ig-like" evidence="13">
    <location>
        <begin position="27"/>
        <end position="104"/>
    </location>
</feature>
<keyword evidence="7 12" id="KW-0472">Membrane</keyword>
<keyword evidence="6 12" id="KW-1133">Transmembrane helix</keyword>
<evidence type="ECO:0000256" key="4">
    <source>
        <dbReference type="ARBA" id="ARBA00022729"/>
    </source>
</evidence>
<dbReference type="EMBL" id="AFYH01015670">
    <property type="status" value="NOT_ANNOTATED_CDS"/>
    <property type="molecule type" value="Genomic_DNA"/>
</dbReference>
<evidence type="ECO:0000259" key="13">
    <source>
        <dbReference type="PROSITE" id="PS50835"/>
    </source>
</evidence>
<evidence type="ECO:0000256" key="10">
    <source>
        <dbReference type="ARBA" id="ARBA00023180"/>
    </source>
</evidence>
<organism evidence="15 16">
    <name type="scientific">Latimeria chalumnae</name>
    <name type="common">Coelacanth</name>
    <dbReference type="NCBI Taxonomy" id="7897"/>
    <lineage>
        <taxon>Eukaryota</taxon>
        <taxon>Metazoa</taxon>
        <taxon>Chordata</taxon>
        <taxon>Craniata</taxon>
        <taxon>Vertebrata</taxon>
        <taxon>Euteleostomi</taxon>
        <taxon>Coelacanthiformes</taxon>
        <taxon>Coelacanthidae</taxon>
        <taxon>Latimeria</taxon>
    </lineage>
</organism>
<feature type="domain" description="Fibronectin type-III" evidence="14">
    <location>
        <begin position="130"/>
        <end position="227"/>
    </location>
</feature>
<evidence type="ECO:0000256" key="12">
    <source>
        <dbReference type="SAM" id="Phobius"/>
    </source>
</evidence>
<name>H3BGX0_LATCH</name>
<evidence type="ECO:0000313" key="16">
    <source>
        <dbReference type="Proteomes" id="UP000008672"/>
    </source>
</evidence>
<evidence type="ECO:0000256" key="3">
    <source>
        <dbReference type="ARBA" id="ARBA00022692"/>
    </source>
</evidence>
<dbReference type="EMBL" id="AFYH01015666">
    <property type="status" value="NOT_ANNOTATED_CDS"/>
    <property type="molecule type" value="Genomic_DNA"/>
</dbReference>
<evidence type="ECO:0000256" key="8">
    <source>
        <dbReference type="ARBA" id="ARBA00023157"/>
    </source>
</evidence>
<dbReference type="InterPro" id="IPR003961">
    <property type="entry name" value="FN3_dom"/>
</dbReference>
<evidence type="ECO:0000256" key="9">
    <source>
        <dbReference type="ARBA" id="ARBA00023170"/>
    </source>
</evidence>
<dbReference type="InterPro" id="IPR052672">
    <property type="entry name" value="Type1_Cytokine_Rcpt_Type2"/>
</dbReference>
<dbReference type="PROSITE" id="PS50853">
    <property type="entry name" value="FN3"/>
    <property type="match status" value="3"/>
</dbReference>
<feature type="domain" description="Fibronectin type-III" evidence="14">
    <location>
        <begin position="228"/>
        <end position="323"/>
    </location>
</feature>
<feature type="transmembrane region" description="Helical" evidence="12">
    <location>
        <begin position="623"/>
        <end position="643"/>
    </location>
</feature>
<dbReference type="PANTHER" id="PTHR48423">
    <property type="entry name" value="INTERLEUKIN-27 RECEPTOR SUBUNIT ALPHA"/>
    <property type="match status" value="1"/>
</dbReference>
<comment type="subcellular location">
    <subcellularLocation>
        <location evidence="1">Membrane</location>
        <topology evidence="1">Single-pass type I membrane protein</topology>
    </subcellularLocation>
</comment>
<dbReference type="Ensembl" id="ENSLACT00000021281.1">
    <property type="protein sequence ID" value="ENSLACP00000021141.1"/>
    <property type="gene ID" value="ENSLACG00000018572.1"/>
</dbReference>
<evidence type="ECO:0000256" key="2">
    <source>
        <dbReference type="ARBA" id="ARBA00008921"/>
    </source>
</evidence>
<proteinExistence type="inferred from homology"/>
<keyword evidence="3 12" id="KW-0812">Transmembrane</keyword>
<dbReference type="InterPro" id="IPR036116">
    <property type="entry name" value="FN3_sf"/>
</dbReference>
<dbReference type="AlphaFoldDB" id="H3BGX0"/>
<evidence type="ECO:0000256" key="7">
    <source>
        <dbReference type="ARBA" id="ARBA00023136"/>
    </source>
</evidence>
<dbReference type="Proteomes" id="UP000008672">
    <property type="component" value="Unassembled WGS sequence"/>
</dbReference>
<dbReference type="InterPro" id="IPR007110">
    <property type="entry name" value="Ig-like_dom"/>
</dbReference>
<keyword evidence="16" id="KW-1185">Reference proteome</keyword>
<dbReference type="EMBL" id="AFYH01015668">
    <property type="status" value="NOT_ANNOTATED_CDS"/>
    <property type="molecule type" value="Genomic_DNA"/>
</dbReference>
<reference evidence="16" key="1">
    <citation type="submission" date="2011-08" db="EMBL/GenBank/DDBJ databases">
        <title>The draft genome of Latimeria chalumnae.</title>
        <authorList>
            <person name="Di Palma F."/>
            <person name="Alfoldi J."/>
            <person name="Johnson J."/>
            <person name="Berlin A."/>
            <person name="Gnerre S."/>
            <person name="Jaffe D."/>
            <person name="MacCallum I."/>
            <person name="Young S."/>
            <person name="Walker B.J."/>
            <person name="Lander E."/>
            <person name="Lindblad-Toh K."/>
        </authorList>
    </citation>
    <scope>NUCLEOTIDE SEQUENCE [LARGE SCALE GENOMIC DNA]</scope>
    <source>
        <strain evidence="16">Wild caught</strain>
    </source>
</reference>
<dbReference type="SMART" id="SM00060">
    <property type="entry name" value="FN3"/>
    <property type="match status" value="4"/>
</dbReference>
<gene>
    <name evidence="15" type="primary">CSF3R</name>
</gene>
<accession>H3BGX0</accession>
<dbReference type="InterPro" id="IPR003529">
    <property type="entry name" value="Hematopoietin_rcpt_Gp130_CS"/>
</dbReference>
<dbReference type="GO" id="GO:0004896">
    <property type="term" value="F:cytokine receptor activity"/>
    <property type="evidence" value="ECO:0007669"/>
    <property type="project" value="InterPro"/>
</dbReference>
<keyword evidence="9" id="KW-0675">Receptor</keyword>
<keyword evidence="5" id="KW-0677">Repeat</keyword>
<dbReference type="InterPro" id="IPR010457">
    <property type="entry name" value="IgC2-like_lig-bd"/>
</dbReference>
<protein>
    <submittedName>
        <fullName evidence="15">Colony stimulating factor 3 receptor</fullName>
    </submittedName>
</protein>
<dbReference type="SUPFAM" id="SSF48726">
    <property type="entry name" value="Immunoglobulin"/>
    <property type="match status" value="1"/>
</dbReference>
<reference evidence="15" key="2">
    <citation type="submission" date="2025-08" db="UniProtKB">
        <authorList>
            <consortium name="Ensembl"/>
        </authorList>
    </citation>
    <scope>IDENTIFICATION</scope>
</reference>
<keyword evidence="4" id="KW-0732">Signal</keyword>
<dbReference type="Gene3D" id="2.60.40.10">
    <property type="entry name" value="Immunoglobulins"/>
    <property type="match status" value="6"/>
</dbReference>
<dbReference type="SUPFAM" id="SSF49265">
    <property type="entry name" value="Fibronectin type III"/>
    <property type="match status" value="4"/>
</dbReference>
<dbReference type="HOGENOM" id="CLU_017990_0_0_1"/>
<dbReference type="FunFam" id="2.60.40.10:FF:000465">
    <property type="entry name" value="Granulocyte colony-stimulating factor receptor"/>
    <property type="match status" value="1"/>
</dbReference>
<dbReference type="EMBL" id="AFYH01015669">
    <property type="status" value="NOT_ANNOTATED_CDS"/>
    <property type="molecule type" value="Genomic_DNA"/>
</dbReference>